<evidence type="ECO:0000313" key="2">
    <source>
        <dbReference type="Proteomes" id="UP001165121"/>
    </source>
</evidence>
<dbReference type="Pfam" id="PF01026">
    <property type="entry name" value="TatD_DNase"/>
    <property type="match status" value="1"/>
</dbReference>
<evidence type="ECO:0000313" key="1">
    <source>
        <dbReference type="EMBL" id="GMF27906.1"/>
    </source>
</evidence>
<organism evidence="1 2">
    <name type="scientific">Phytophthora fragariaefolia</name>
    <dbReference type="NCBI Taxonomy" id="1490495"/>
    <lineage>
        <taxon>Eukaryota</taxon>
        <taxon>Sar</taxon>
        <taxon>Stramenopiles</taxon>
        <taxon>Oomycota</taxon>
        <taxon>Peronosporomycetes</taxon>
        <taxon>Peronosporales</taxon>
        <taxon>Peronosporaceae</taxon>
        <taxon>Phytophthora</taxon>
    </lineage>
</organism>
<dbReference type="InterPro" id="IPR001130">
    <property type="entry name" value="TatD-like"/>
</dbReference>
<dbReference type="GO" id="GO:0016788">
    <property type="term" value="F:hydrolase activity, acting on ester bonds"/>
    <property type="evidence" value="ECO:0007669"/>
    <property type="project" value="InterPro"/>
</dbReference>
<keyword evidence="2" id="KW-1185">Reference proteome</keyword>
<dbReference type="AlphaFoldDB" id="A0A9W6U9V1"/>
<dbReference type="OrthoDB" id="6079689at2759"/>
<proteinExistence type="predicted"/>
<comment type="caution">
    <text evidence="1">The sequence shown here is derived from an EMBL/GenBank/DDBJ whole genome shotgun (WGS) entry which is preliminary data.</text>
</comment>
<dbReference type="InterPro" id="IPR032466">
    <property type="entry name" value="Metal_Hydrolase"/>
</dbReference>
<sequence>MMRSFLALRGTRVFFSLNAKQLVDPRIKKAAICCKELPLEVLLFETDAPDQAPNAEHVEDFGSNVQLFQEEGSAGINEPALVKLALKSAARIRDVAIDDLAVAVYQNSKEAFNIDSPKLN</sequence>
<reference evidence="1" key="1">
    <citation type="submission" date="2023-04" db="EMBL/GenBank/DDBJ databases">
        <title>Phytophthora fragariaefolia NBRC 109709.</title>
        <authorList>
            <person name="Ichikawa N."/>
            <person name="Sato H."/>
            <person name="Tonouchi N."/>
        </authorList>
    </citation>
    <scope>NUCLEOTIDE SEQUENCE</scope>
    <source>
        <strain evidence="1">NBRC 109709</strain>
    </source>
</reference>
<dbReference type="EMBL" id="BSXT01000453">
    <property type="protein sequence ID" value="GMF27906.1"/>
    <property type="molecule type" value="Genomic_DNA"/>
</dbReference>
<gene>
    <name evidence="1" type="ORF">Pfra01_000565800</name>
</gene>
<dbReference type="Proteomes" id="UP001165121">
    <property type="component" value="Unassembled WGS sequence"/>
</dbReference>
<name>A0A9W6U9V1_9STRA</name>
<accession>A0A9W6U9V1</accession>
<dbReference type="Gene3D" id="3.20.20.140">
    <property type="entry name" value="Metal-dependent hydrolases"/>
    <property type="match status" value="1"/>
</dbReference>
<dbReference type="SUPFAM" id="SSF51556">
    <property type="entry name" value="Metallo-dependent hydrolases"/>
    <property type="match status" value="1"/>
</dbReference>
<protein>
    <submittedName>
        <fullName evidence="1">Unnamed protein product</fullName>
    </submittedName>
</protein>